<dbReference type="Gene3D" id="2.40.50.90">
    <property type="match status" value="1"/>
</dbReference>
<keyword evidence="7" id="KW-1185">Reference proteome</keyword>
<dbReference type="InterPro" id="IPR016071">
    <property type="entry name" value="Staphylococal_nuclease_OB-fold"/>
</dbReference>
<dbReference type="EMBL" id="BPMK01000008">
    <property type="protein sequence ID" value="GIZ51990.1"/>
    <property type="molecule type" value="Genomic_DNA"/>
</dbReference>
<keyword evidence="3" id="KW-0378">Hydrolase</keyword>
<dbReference type="PANTHER" id="PTHR12302">
    <property type="entry name" value="EBNA2 BINDING PROTEIN P100"/>
    <property type="match status" value="1"/>
</dbReference>
<keyword evidence="1" id="KW-0540">Nuclease</keyword>
<evidence type="ECO:0000259" key="5">
    <source>
        <dbReference type="PROSITE" id="PS50830"/>
    </source>
</evidence>
<feature type="signal peptide" evidence="4">
    <location>
        <begin position="1"/>
        <end position="18"/>
    </location>
</feature>
<evidence type="ECO:0000256" key="2">
    <source>
        <dbReference type="ARBA" id="ARBA00022759"/>
    </source>
</evidence>
<evidence type="ECO:0000313" key="7">
    <source>
        <dbReference type="Proteomes" id="UP000887222"/>
    </source>
</evidence>
<protein>
    <recommendedName>
        <fullName evidence="5">TNase-like domain-containing protein</fullName>
    </recommendedName>
</protein>
<reference evidence="6 7" key="1">
    <citation type="journal article" date="2022" name="Int. J. Syst. Evol. Microbiol.">
        <title>Noviherbaspirillum aridicola sp. nov., isolated from an arid soil in Pakistan.</title>
        <authorList>
            <person name="Khan I.U."/>
            <person name="Saqib M."/>
            <person name="Amin A."/>
            <person name="Hussain F."/>
            <person name="Li L."/>
            <person name="Liu Y.H."/>
            <person name="Fang B.Z."/>
            <person name="Ahmed I."/>
            <person name="Li W.J."/>
        </authorList>
    </citation>
    <scope>NUCLEOTIDE SEQUENCE [LARGE SCALE GENOMIC DNA]</scope>
    <source>
        <strain evidence="6 7">NCCP-691</strain>
    </source>
</reference>
<dbReference type="Pfam" id="PF00565">
    <property type="entry name" value="SNase"/>
    <property type="match status" value="1"/>
</dbReference>
<evidence type="ECO:0000256" key="3">
    <source>
        <dbReference type="ARBA" id="ARBA00022801"/>
    </source>
</evidence>
<name>A0ABQ4Q477_9BURK</name>
<accession>A0ABQ4Q477</accession>
<dbReference type="Proteomes" id="UP000887222">
    <property type="component" value="Unassembled WGS sequence"/>
</dbReference>
<keyword evidence="4" id="KW-0732">Signal</keyword>
<feature type="chain" id="PRO_5047007875" description="TNase-like domain-containing protein" evidence="4">
    <location>
        <begin position="19"/>
        <end position="182"/>
    </location>
</feature>
<feature type="domain" description="TNase-like" evidence="5">
    <location>
        <begin position="15"/>
        <end position="135"/>
    </location>
</feature>
<evidence type="ECO:0000256" key="1">
    <source>
        <dbReference type="ARBA" id="ARBA00022722"/>
    </source>
</evidence>
<dbReference type="SUPFAM" id="SSF50199">
    <property type="entry name" value="Staphylococcal nuclease"/>
    <property type="match status" value="1"/>
</dbReference>
<organism evidence="6 7">
    <name type="scientific">Noviherbaspirillum aridicola</name>
    <dbReference type="NCBI Taxonomy" id="2849687"/>
    <lineage>
        <taxon>Bacteria</taxon>
        <taxon>Pseudomonadati</taxon>
        <taxon>Pseudomonadota</taxon>
        <taxon>Betaproteobacteria</taxon>
        <taxon>Burkholderiales</taxon>
        <taxon>Oxalobacteraceae</taxon>
        <taxon>Noviherbaspirillum</taxon>
    </lineage>
</organism>
<keyword evidence="2" id="KW-0255">Endonuclease</keyword>
<evidence type="ECO:0000256" key="4">
    <source>
        <dbReference type="SAM" id="SignalP"/>
    </source>
</evidence>
<dbReference type="PROSITE" id="PS01123">
    <property type="entry name" value="TNASE_1"/>
    <property type="match status" value="1"/>
</dbReference>
<gene>
    <name evidence="6" type="ORF">NCCP691_20040</name>
</gene>
<dbReference type="PANTHER" id="PTHR12302:SF3">
    <property type="entry name" value="SERINE_THREONINE-PROTEIN KINASE 31"/>
    <property type="match status" value="1"/>
</dbReference>
<dbReference type="SMART" id="SM00318">
    <property type="entry name" value="SNc"/>
    <property type="match status" value="1"/>
</dbReference>
<sequence>MKLLLSLLGLTLLSPAWANKVVGITDGDTLTIQVGKSPVVVRVADIDAPEKNQAFSEQAKQSLSSLCFGKQAQYQERDVDAYGRVVATVTCGGVDISRVQVERGLAWVYTEYNKDLSLPGLEAIARRDKRGLWSHPNAVPPWEFRRQPRLKKAVAKQSVEGICFVGRHGEYRIVDGAKRYGC</sequence>
<dbReference type="InterPro" id="IPR035437">
    <property type="entry name" value="SNase_OB-fold_sf"/>
</dbReference>
<evidence type="ECO:0000313" key="6">
    <source>
        <dbReference type="EMBL" id="GIZ51990.1"/>
    </source>
</evidence>
<comment type="caution">
    <text evidence="6">The sequence shown here is derived from an EMBL/GenBank/DDBJ whole genome shotgun (WGS) entry which is preliminary data.</text>
</comment>
<dbReference type="RefSeq" id="WP_220808158.1">
    <property type="nucleotide sequence ID" value="NZ_BPMK01000008.1"/>
</dbReference>
<dbReference type="InterPro" id="IPR002071">
    <property type="entry name" value="Thermonucl_AS"/>
</dbReference>
<dbReference type="PROSITE" id="PS50830">
    <property type="entry name" value="TNASE_3"/>
    <property type="match status" value="1"/>
</dbReference>
<proteinExistence type="predicted"/>